<name>A0A9P8UNS2_9PEZI</name>
<dbReference type="EMBL" id="JAGPXC010000003">
    <property type="protein sequence ID" value="KAH6655361.1"/>
    <property type="molecule type" value="Genomic_DNA"/>
</dbReference>
<evidence type="ECO:0000313" key="2">
    <source>
        <dbReference type="EMBL" id="KAH6655361.1"/>
    </source>
</evidence>
<evidence type="ECO:0000313" key="3">
    <source>
        <dbReference type="Proteomes" id="UP000758603"/>
    </source>
</evidence>
<keyword evidence="3" id="KW-1185">Reference proteome</keyword>
<comment type="caution">
    <text evidence="2">The sequence shown here is derived from an EMBL/GenBank/DDBJ whole genome shotgun (WGS) entry which is preliminary data.</text>
</comment>
<dbReference type="AlphaFoldDB" id="A0A9P8UNS2"/>
<protein>
    <submittedName>
        <fullName evidence="2">Uncharacterized protein</fullName>
    </submittedName>
</protein>
<reference evidence="2" key="1">
    <citation type="journal article" date="2021" name="Nat. Commun.">
        <title>Genetic determinants of endophytism in the Arabidopsis root mycobiome.</title>
        <authorList>
            <person name="Mesny F."/>
            <person name="Miyauchi S."/>
            <person name="Thiergart T."/>
            <person name="Pickel B."/>
            <person name="Atanasova L."/>
            <person name="Karlsson M."/>
            <person name="Huettel B."/>
            <person name="Barry K.W."/>
            <person name="Haridas S."/>
            <person name="Chen C."/>
            <person name="Bauer D."/>
            <person name="Andreopoulos W."/>
            <person name="Pangilinan J."/>
            <person name="LaButti K."/>
            <person name="Riley R."/>
            <person name="Lipzen A."/>
            <person name="Clum A."/>
            <person name="Drula E."/>
            <person name="Henrissat B."/>
            <person name="Kohler A."/>
            <person name="Grigoriev I.V."/>
            <person name="Martin F.M."/>
            <person name="Hacquard S."/>
        </authorList>
    </citation>
    <scope>NUCLEOTIDE SEQUENCE</scope>
    <source>
        <strain evidence="2">MPI-SDFR-AT-0073</strain>
    </source>
</reference>
<dbReference type="GeneID" id="70131350"/>
<dbReference type="RefSeq" id="XP_045959626.1">
    <property type="nucleotide sequence ID" value="XM_046102458.1"/>
</dbReference>
<accession>A0A9P8UNS2</accession>
<dbReference type="Proteomes" id="UP000758603">
    <property type="component" value="Unassembled WGS sequence"/>
</dbReference>
<proteinExistence type="predicted"/>
<gene>
    <name evidence="2" type="ORF">BKA67DRAFT_560448</name>
</gene>
<feature type="region of interest" description="Disordered" evidence="1">
    <location>
        <begin position="27"/>
        <end position="51"/>
    </location>
</feature>
<evidence type="ECO:0000256" key="1">
    <source>
        <dbReference type="SAM" id="MobiDB-lite"/>
    </source>
</evidence>
<organism evidence="2 3">
    <name type="scientific">Truncatella angustata</name>
    <dbReference type="NCBI Taxonomy" id="152316"/>
    <lineage>
        <taxon>Eukaryota</taxon>
        <taxon>Fungi</taxon>
        <taxon>Dikarya</taxon>
        <taxon>Ascomycota</taxon>
        <taxon>Pezizomycotina</taxon>
        <taxon>Sordariomycetes</taxon>
        <taxon>Xylariomycetidae</taxon>
        <taxon>Amphisphaeriales</taxon>
        <taxon>Sporocadaceae</taxon>
        <taxon>Truncatella</taxon>
    </lineage>
</organism>
<sequence length="80" mass="8635">MRAMPTLALYPMSSRPAFPTISTCRHGSTMPLLPPPSTARMPSSSLGSDTPVLARHSYQSSSCPRRAPSTSFAMCLDHLK</sequence>